<dbReference type="AlphaFoldDB" id="A0A1J9R6L0"/>
<feature type="compositionally biased region" description="Low complexity" evidence="1">
    <location>
        <begin position="79"/>
        <end position="98"/>
    </location>
</feature>
<comment type="caution">
    <text evidence="2">The sequence shown here is derived from an EMBL/GenBank/DDBJ whole genome shotgun (WGS) entry which is preliminary data.</text>
</comment>
<evidence type="ECO:0000313" key="2">
    <source>
        <dbReference type="EMBL" id="OJD35858.1"/>
    </source>
</evidence>
<feature type="compositionally biased region" description="Polar residues" evidence="1">
    <location>
        <begin position="119"/>
        <end position="129"/>
    </location>
</feature>
<dbReference type="Proteomes" id="UP000183809">
    <property type="component" value="Unassembled WGS sequence"/>
</dbReference>
<reference evidence="2 3" key="1">
    <citation type="submission" date="2016-10" db="EMBL/GenBank/DDBJ databases">
        <title>Proteomics and genomics reveal pathogen-plant mechanisms compatible with a hemibiotrophic lifestyle of Diplodia corticola.</title>
        <authorList>
            <person name="Fernandes I."/>
            <person name="De Jonge R."/>
            <person name="Van De Peer Y."/>
            <person name="Devreese B."/>
            <person name="Alves A."/>
            <person name="Esteves A.C."/>
        </authorList>
    </citation>
    <scope>NUCLEOTIDE SEQUENCE [LARGE SCALE GENOMIC DNA]</scope>
    <source>
        <strain evidence="2 3">CBS 112549</strain>
    </source>
</reference>
<proteinExistence type="predicted"/>
<name>A0A1J9R6L0_9PEZI</name>
<sequence>MADRETPRRSGKHHPKDVPKMTEEQKEALCNVNVTSDLYHDQRSLVQIWRDAGIRYDEHVMPPPSGPRAHGQQHRQTNGSRGSSVVGSSVVGSSGPSSAHQSMSQSLVPIGSPPFRNHPVTNFTNGTYPNGSYSNANYTNGTSMNSTNANGYNANGYNANGGYMNEHYQNGNSVNANHTNGTCANGAYANSTTSSASVSQSSNGFHLRAPSTFDVQQQAAFRPAPRMGDPATAYFVPSQASTNTATATATEAANADNFRANNIDSDGFFTKSSDDEIAAMLRRLMPNGQPNAVEEDLARFYNTQRDGRGDGDGDGDGNGQDGGAGADGPGHRRMNTR</sequence>
<keyword evidence="3" id="KW-1185">Reference proteome</keyword>
<evidence type="ECO:0000313" key="3">
    <source>
        <dbReference type="Proteomes" id="UP000183809"/>
    </source>
</evidence>
<accession>A0A1J9R6L0</accession>
<feature type="region of interest" description="Disordered" evidence="1">
    <location>
        <begin position="300"/>
        <end position="337"/>
    </location>
</feature>
<protein>
    <submittedName>
        <fullName evidence="2">Rhoptry neck protein 2</fullName>
    </submittedName>
</protein>
<dbReference type="EMBL" id="MNUE01000015">
    <property type="protein sequence ID" value="OJD35858.1"/>
    <property type="molecule type" value="Genomic_DNA"/>
</dbReference>
<gene>
    <name evidence="2" type="ORF">BKCO1_1500051</name>
</gene>
<dbReference type="OrthoDB" id="3944325at2759"/>
<feature type="region of interest" description="Disordered" evidence="1">
    <location>
        <begin position="1"/>
        <end position="23"/>
    </location>
</feature>
<feature type="compositionally biased region" description="Gly residues" evidence="1">
    <location>
        <begin position="316"/>
        <end position="328"/>
    </location>
</feature>
<feature type="region of interest" description="Disordered" evidence="1">
    <location>
        <begin position="57"/>
        <end position="129"/>
    </location>
</feature>
<evidence type="ECO:0000256" key="1">
    <source>
        <dbReference type="SAM" id="MobiDB-lite"/>
    </source>
</evidence>
<dbReference type="GeneID" id="31011569"/>
<dbReference type="RefSeq" id="XP_020132118.1">
    <property type="nucleotide sequence ID" value="XM_020271310.1"/>
</dbReference>
<organism evidence="2 3">
    <name type="scientific">Diplodia corticola</name>
    <dbReference type="NCBI Taxonomy" id="236234"/>
    <lineage>
        <taxon>Eukaryota</taxon>
        <taxon>Fungi</taxon>
        <taxon>Dikarya</taxon>
        <taxon>Ascomycota</taxon>
        <taxon>Pezizomycotina</taxon>
        <taxon>Dothideomycetes</taxon>
        <taxon>Dothideomycetes incertae sedis</taxon>
        <taxon>Botryosphaeriales</taxon>
        <taxon>Botryosphaeriaceae</taxon>
        <taxon>Diplodia</taxon>
    </lineage>
</organism>